<comment type="subcellular location">
    <subcellularLocation>
        <location evidence="1">Membrane</location>
        <topology evidence="1">Multi-pass membrane protein</topology>
    </subcellularLocation>
</comment>
<dbReference type="EMBL" id="JAXLQG010000009">
    <property type="protein sequence ID" value="KAK5536078.1"/>
    <property type="molecule type" value="Genomic_DNA"/>
</dbReference>
<dbReference type="Proteomes" id="UP001345827">
    <property type="component" value="Unassembled WGS sequence"/>
</dbReference>
<accession>A0AAV9Q873</accession>
<keyword evidence="2 5" id="KW-0812">Transmembrane</keyword>
<evidence type="ECO:0000313" key="6">
    <source>
        <dbReference type="EMBL" id="KAK5536078.1"/>
    </source>
</evidence>
<dbReference type="AlphaFoldDB" id="A0AAV9Q873"/>
<dbReference type="SUPFAM" id="SSF103473">
    <property type="entry name" value="MFS general substrate transporter"/>
    <property type="match status" value="1"/>
</dbReference>
<evidence type="ECO:0000256" key="3">
    <source>
        <dbReference type="ARBA" id="ARBA00022989"/>
    </source>
</evidence>
<dbReference type="InterPro" id="IPR005828">
    <property type="entry name" value="MFS_sugar_transport-like"/>
</dbReference>
<dbReference type="PANTHER" id="PTHR48022">
    <property type="entry name" value="PLASTIDIC GLUCOSE TRANSPORTER 4"/>
    <property type="match status" value="1"/>
</dbReference>
<dbReference type="Pfam" id="PF00083">
    <property type="entry name" value="Sugar_tr"/>
    <property type="match status" value="1"/>
</dbReference>
<evidence type="ECO:0000256" key="5">
    <source>
        <dbReference type="SAM" id="Phobius"/>
    </source>
</evidence>
<evidence type="ECO:0000313" key="7">
    <source>
        <dbReference type="Proteomes" id="UP001345827"/>
    </source>
</evidence>
<gene>
    <name evidence="6" type="ORF">LTR25_005980</name>
</gene>
<evidence type="ECO:0000256" key="1">
    <source>
        <dbReference type="ARBA" id="ARBA00004141"/>
    </source>
</evidence>
<keyword evidence="4 5" id="KW-0472">Membrane</keyword>
<proteinExistence type="predicted"/>
<comment type="caution">
    <text evidence="6">The sequence shown here is derived from an EMBL/GenBank/DDBJ whole genome shotgun (WGS) entry which is preliminary data.</text>
</comment>
<feature type="transmembrane region" description="Helical" evidence="5">
    <location>
        <begin position="167"/>
        <end position="188"/>
    </location>
</feature>
<dbReference type="GO" id="GO:0016020">
    <property type="term" value="C:membrane"/>
    <property type="evidence" value="ECO:0007669"/>
    <property type="project" value="UniProtKB-SubCell"/>
</dbReference>
<keyword evidence="3 5" id="KW-1133">Transmembrane helix</keyword>
<name>A0AAV9Q873_9PEZI</name>
<dbReference type="Gene3D" id="1.20.1250.20">
    <property type="entry name" value="MFS general substrate transporter like domains"/>
    <property type="match status" value="1"/>
</dbReference>
<feature type="transmembrane region" description="Helical" evidence="5">
    <location>
        <begin position="99"/>
        <end position="119"/>
    </location>
</feature>
<evidence type="ECO:0000256" key="2">
    <source>
        <dbReference type="ARBA" id="ARBA00022692"/>
    </source>
</evidence>
<protein>
    <recommendedName>
        <fullName evidence="8">Major facilitator superfamily (MFS) profile domain-containing protein</fullName>
    </recommendedName>
</protein>
<evidence type="ECO:0000256" key="4">
    <source>
        <dbReference type="ARBA" id="ARBA00023136"/>
    </source>
</evidence>
<dbReference type="PANTHER" id="PTHR48022:SF79">
    <property type="entry name" value="LACTOSE PERMEASE, PUTATIVE (AFU_ORTHOLOGUE AFUA_6G01860)-RELATED"/>
    <property type="match status" value="1"/>
</dbReference>
<keyword evidence="7" id="KW-1185">Reference proteome</keyword>
<dbReference type="InterPro" id="IPR036259">
    <property type="entry name" value="MFS_trans_sf"/>
</dbReference>
<evidence type="ECO:0008006" key="8">
    <source>
        <dbReference type="Google" id="ProtNLM"/>
    </source>
</evidence>
<dbReference type="InterPro" id="IPR050360">
    <property type="entry name" value="MFS_Sugar_Transporters"/>
</dbReference>
<dbReference type="GO" id="GO:0005351">
    <property type="term" value="F:carbohydrate:proton symporter activity"/>
    <property type="evidence" value="ECO:0007669"/>
    <property type="project" value="TreeGrafter"/>
</dbReference>
<sequence>MAEMSTSFIQAASDKRWYDYSELGSSRSNRYRTFLVVSMACIGQQKLPTVNFTGASEIVGSVVRRQWGGSNLTTYYQANILRSIGVKGQSRLLTYKAEAVSNLTIAFIFFVGIFHSAGINPLVVAYPVECLHTNIRAKGMGLNNFCLNVAEFVNTYGTPIGLKLIGWRIYIIYTVWNMVQALWVYVFFIETRGRPLEELDVIFEARHPVKESLKRARPVEPLPADSVKMVEG</sequence>
<organism evidence="6 7">
    <name type="scientific">Vermiconidia calcicola</name>
    <dbReference type="NCBI Taxonomy" id="1690605"/>
    <lineage>
        <taxon>Eukaryota</taxon>
        <taxon>Fungi</taxon>
        <taxon>Dikarya</taxon>
        <taxon>Ascomycota</taxon>
        <taxon>Pezizomycotina</taxon>
        <taxon>Dothideomycetes</taxon>
        <taxon>Dothideomycetidae</taxon>
        <taxon>Mycosphaerellales</taxon>
        <taxon>Extremaceae</taxon>
        <taxon>Vermiconidia</taxon>
    </lineage>
</organism>
<reference evidence="6 7" key="1">
    <citation type="submission" date="2023-06" db="EMBL/GenBank/DDBJ databases">
        <title>Black Yeasts Isolated from many extreme environments.</title>
        <authorList>
            <person name="Coleine C."/>
            <person name="Stajich J.E."/>
            <person name="Selbmann L."/>
        </authorList>
    </citation>
    <scope>NUCLEOTIDE SEQUENCE [LARGE SCALE GENOMIC DNA]</scope>
    <source>
        <strain evidence="6 7">CCFEE 5887</strain>
    </source>
</reference>